<evidence type="ECO:0000313" key="2">
    <source>
        <dbReference type="Proteomes" id="UP000199503"/>
    </source>
</evidence>
<evidence type="ECO:0000313" key="1">
    <source>
        <dbReference type="EMBL" id="SES41159.1"/>
    </source>
</evidence>
<keyword evidence="2" id="KW-1185">Reference proteome</keyword>
<gene>
    <name evidence="1" type="ORF">SAMN04488000_12783</name>
</gene>
<proteinExistence type="predicted"/>
<dbReference type="STRING" id="65499.SAMN04488000_12783"/>
<organism evidence="1 2">
    <name type="scientific">Lentzea albida</name>
    <dbReference type="NCBI Taxonomy" id="65499"/>
    <lineage>
        <taxon>Bacteria</taxon>
        <taxon>Bacillati</taxon>
        <taxon>Actinomycetota</taxon>
        <taxon>Actinomycetes</taxon>
        <taxon>Pseudonocardiales</taxon>
        <taxon>Pseudonocardiaceae</taxon>
        <taxon>Lentzea</taxon>
    </lineage>
</organism>
<name>A0A1H9X504_9PSEU</name>
<dbReference type="RefSeq" id="WP_177230193.1">
    <property type="nucleotide sequence ID" value="NZ_FOFV01000027.1"/>
</dbReference>
<dbReference type="EMBL" id="FOFV01000027">
    <property type="protein sequence ID" value="SES41159.1"/>
    <property type="molecule type" value="Genomic_DNA"/>
</dbReference>
<protein>
    <submittedName>
        <fullName evidence="1">Uncharacterized protein</fullName>
    </submittedName>
</protein>
<reference evidence="2" key="1">
    <citation type="submission" date="2016-10" db="EMBL/GenBank/DDBJ databases">
        <authorList>
            <person name="Varghese N."/>
            <person name="Submissions S."/>
        </authorList>
    </citation>
    <scope>NUCLEOTIDE SEQUENCE [LARGE SCALE GENOMIC DNA]</scope>
    <source>
        <strain evidence="2">DSM 44437</strain>
    </source>
</reference>
<dbReference type="AlphaFoldDB" id="A0A1H9X504"/>
<accession>A0A1H9X504</accession>
<sequence>MIDPVDLLVFLYAIARWWYLMSTEPRGPTVHIERMELNPRKRGTRQL</sequence>
<dbReference type="Proteomes" id="UP000199503">
    <property type="component" value="Unassembled WGS sequence"/>
</dbReference>